<dbReference type="EMBL" id="JYFN01000038">
    <property type="protein sequence ID" value="KJE21397.1"/>
    <property type="molecule type" value="Genomic_DNA"/>
</dbReference>
<comment type="function">
    <text evidence="4">Involved in the maturation of [NiFe] hydrogenases. Required for nickel insertion into the metal center of the hydrogenase.</text>
</comment>
<evidence type="ECO:0000313" key="5">
    <source>
        <dbReference type="EMBL" id="KJE21397.1"/>
    </source>
</evidence>
<dbReference type="GO" id="GO:0008270">
    <property type="term" value="F:zinc ion binding"/>
    <property type="evidence" value="ECO:0007669"/>
    <property type="project" value="UniProtKB-UniRule"/>
</dbReference>
<dbReference type="GO" id="GO:0051604">
    <property type="term" value="P:protein maturation"/>
    <property type="evidence" value="ECO:0007669"/>
    <property type="project" value="InterPro"/>
</dbReference>
<protein>
    <recommendedName>
        <fullName evidence="4">Hydrogenase maturation factor HypA</fullName>
    </recommendedName>
</protein>
<evidence type="ECO:0000256" key="3">
    <source>
        <dbReference type="ARBA" id="ARBA00022833"/>
    </source>
</evidence>
<dbReference type="PANTHER" id="PTHR34535">
    <property type="entry name" value="HYDROGENASE MATURATION FACTOR HYPA"/>
    <property type="match status" value="1"/>
</dbReference>
<comment type="caution">
    <text evidence="5">The sequence shown here is derived from an EMBL/GenBank/DDBJ whole genome shotgun (WGS) entry which is preliminary data.</text>
</comment>
<sequence>MFKESGGTSGSPAGRQGARLDVRGGRAVHELSICRSVADIVARHAAGRPVTRVHLRVGALRQVVPDTLVYCWELAHADAAGAEVLAGSVLVVESVPAGVRCRRCGVHSELAVPILRCAACGTTDVVLVSGEEFLVTSFEVATDAVEA</sequence>
<keyword evidence="6" id="KW-1185">Reference proteome</keyword>
<name>A0A0D8BDD0_9ACTN</name>
<organism evidence="5 6">
    <name type="scientific">Frankia torreyi</name>
    <dbReference type="NCBI Taxonomy" id="1856"/>
    <lineage>
        <taxon>Bacteria</taxon>
        <taxon>Bacillati</taxon>
        <taxon>Actinomycetota</taxon>
        <taxon>Actinomycetes</taxon>
        <taxon>Frankiales</taxon>
        <taxon>Frankiaceae</taxon>
        <taxon>Frankia</taxon>
    </lineage>
</organism>
<dbReference type="GO" id="GO:0016151">
    <property type="term" value="F:nickel cation binding"/>
    <property type="evidence" value="ECO:0007669"/>
    <property type="project" value="UniProtKB-UniRule"/>
</dbReference>
<evidence type="ECO:0000256" key="2">
    <source>
        <dbReference type="ARBA" id="ARBA00022723"/>
    </source>
</evidence>
<evidence type="ECO:0000313" key="6">
    <source>
        <dbReference type="Proteomes" id="UP000032545"/>
    </source>
</evidence>
<reference evidence="6" key="1">
    <citation type="submission" date="2015-02" db="EMBL/GenBank/DDBJ databases">
        <title>Draft Genome of Frankia sp. CpI1-S.</title>
        <authorList>
            <person name="Oshone R.T."/>
            <person name="Ngom M."/>
            <person name="Ghodhbane-Gtari F."/>
            <person name="Gtari M."/>
            <person name="Morris K."/>
            <person name="Thomas K."/>
            <person name="Sen A."/>
            <person name="Tisa L.S."/>
        </authorList>
    </citation>
    <scope>NUCLEOTIDE SEQUENCE [LARGE SCALE GENOMIC DNA]</scope>
    <source>
        <strain evidence="6">CpI1-S</strain>
    </source>
</reference>
<evidence type="ECO:0000256" key="1">
    <source>
        <dbReference type="ARBA" id="ARBA00022596"/>
    </source>
</evidence>
<dbReference type="PATRIC" id="fig|1502723.3.peg.4051"/>
<dbReference type="Gene3D" id="3.30.2320.80">
    <property type="match status" value="1"/>
</dbReference>
<feature type="binding site" evidence="4">
    <location>
        <position position="101"/>
    </location>
    <ligand>
        <name>Zn(2+)</name>
        <dbReference type="ChEBI" id="CHEBI:29105"/>
    </ligand>
</feature>
<keyword evidence="1 4" id="KW-0533">Nickel</keyword>
<keyword evidence="2 4" id="KW-0479">Metal-binding</keyword>
<proteinExistence type="inferred from homology"/>
<dbReference type="PANTHER" id="PTHR34535:SF3">
    <property type="entry name" value="HYDROGENASE MATURATION FACTOR HYPA"/>
    <property type="match status" value="1"/>
</dbReference>
<feature type="binding site" evidence="4">
    <location>
        <position position="29"/>
    </location>
    <ligand>
        <name>Ni(2+)</name>
        <dbReference type="ChEBI" id="CHEBI:49786"/>
    </ligand>
</feature>
<dbReference type="Pfam" id="PF01155">
    <property type="entry name" value="HypA"/>
    <property type="match status" value="1"/>
</dbReference>
<accession>A0A0D8BDD0</accession>
<dbReference type="AlphaFoldDB" id="A0A0D8BDD0"/>
<comment type="similarity">
    <text evidence="4">Belongs to the HypA/HybF family.</text>
</comment>
<feature type="binding site" evidence="4">
    <location>
        <position position="117"/>
    </location>
    <ligand>
        <name>Zn(2+)</name>
        <dbReference type="ChEBI" id="CHEBI:29105"/>
    </ligand>
</feature>
<feature type="binding site" evidence="4">
    <location>
        <position position="120"/>
    </location>
    <ligand>
        <name>Zn(2+)</name>
        <dbReference type="ChEBI" id="CHEBI:29105"/>
    </ligand>
</feature>
<reference evidence="5 6" key="2">
    <citation type="journal article" date="2016" name="Genome Announc.">
        <title>Permanent Draft Genome Sequences for Two Variants of Frankia sp. Strain CpI1, the First Frankia Strain Isolated from Root Nodules of Comptonia peregrina.</title>
        <authorList>
            <person name="Oshone R."/>
            <person name="Hurst S.G.IV."/>
            <person name="Abebe-Akele F."/>
            <person name="Simpson S."/>
            <person name="Morris K."/>
            <person name="Thomas W.K."/>
            <person name="Tisa L.S."/>
        </authorList>
    </citation>
    <scope>NUCLEOTIDE SEQUENCE [LARGE SCALE GENOMIC DNA]</scope>
    <source>
        <strain evidence="6">CpI1-S</strain>
    </source>
</reference>
<dbReference type="HAMAP" id="MF_00213">
    <property type="entry name" value="HypA_HybF"/>
    <property type="match status" value="1"/>
</dbReference>
<dbReference type="InterPro" id="IPR000688">
    <property type="entry name" value="HypA/HybF"/>
</dbReference>
<dbReference type="Proteomes" id="UP000032545">
    <property type="component" value="Unassembled WGS sequence"/>
</dbReference>
<feature type="binding site" evidence="4">
    <location>
        <position position="104"/>
    </location>
    <ligand>
        <name>Zn(2+)</name>
        <dbReference type="ChEBI" id="CHEBI:29105"/>
    </ligand>
</feature>
<keyword evidence="3 4" id="KW-0862">Zinc</keyword>
<gene>
    <name evidence="4" type="primary">hypA</name>
    <name evidence="5" type="ORF">FF36_04328</name>
</gene>
<evidence type="ECO:0000256" key="4">
    <source>
        <dbReference type="HAMAP-Rule" id="MF_00213"/>
    </source>
</evidence>